<accession>A0A0C9YWM7</accession>
<dbReference type="Proteomes" id="UP000054018">
    <property type="component" value="Unassembled WGS sequence"/>
</dbReference>
<reference evidence="2" key="2">
    <citation type="submission" date="2015-01" db="EMBL/GenBank/DDBJ databases">
        <title>Evolutionary Origins and Diversification of the Mycorrhizal Mutualists.</title>
        <authorList>
            <consortium name="DOE Joint Genome Institute"/>
            <consortium name="Mycorrhizal Genomics Consortium"/>
            <person name="Kohler A."/>
            <person name="Kuo A."/>
            <person name="Nagy L.G."/>
            <person name="Floudas D."/>
            <person name="Copeland A."/>
            <person name="Barry K.W."/>
            <person name="Cichocki N."/>
            <person name="Veneault-Fourrey C."/>
            <person name="LaButti K."/>
            <person name="Lindquist E.A."/>
            <person name="Lipzen A."/>
            <person name="Lundell T."/>
            <person name="Morin E."/>
            <person name="Murat C."/>
            <person name="Riley R."/>
            <person name="Ohm R."/>
            <person name="Sun H."/>
            <person name="Tunlid A."/>
            <person name="Henrissat B."/>
            <person name="Grigoriev I.V."/>
            <person name="Hibbett D.S."/>
            <person name="Martin F."/>
        </authorList>
    </citation>
    <scope>NUCLEOTIDE SEQUENCE [LARGE SCALE GENOMIC DNA]</scope>
    <source>
        <strain evidence="2">441</strain>
    </source>
</reference>
<protein>
    <submittedName>
        <fullName evidence="1">Uncharacterized protein</fullName>
    </submittedName>
</protein>
<gene>
    <name evidence="1" type="ORF">PISMIDRAFT_191175</name>
</gene>
<evidence type="ECO:0000313" key="2">
    <source>
        <dbReference type="Proteomes" id="UP000054018"/>
    </source>
</evidence>
<sequence>MSLPMKGTVVLNVTADNNWLVTFSLSTATVIDPWEVETNVESFVRWSSILVYCDWLGVSA</sequence>
<dbReference type="EMBL" id="KN833807">
    <property type="protein sequence ID" value="KIK18354.1"/>
    <property type="molecule type" value="Genomic_DNA"/>
</dbReference>
<dbReference type="AlphaFoldDB" id="A0A0C9YWM7"/>
<keyword evidence="2" id="KW-1185">Reference proteome</keyword>
<proteinExistence type="predicted"/>
<reference evidence="1 2" key="1">
    <citation type="submission" date="2014-04" db="EMBL/GenBank/DDBJ databases">
        <authorList>
            <consortium name="DOE Joint Genome Institute"/>
            <person name="Kuo A."/>
            <person name="Kohler A."/>
            <person name="Costa M.D."/>
            <person name="Nagy L.G."/>
            <person name="Floudas D."/>
            <person name="Copeland A."/>
            <person name="Barry K.W."/>
            <person name="Cichocki N."/>
            <person name="Veneault-Fourrey C."/>
            <person name="LaButti K."/>
            <person name="Lindquist E.A."/>
            <person name="Lipzen A."/>
            <person name="Lundell T."/>
            <person name="Morin E."/>
            <person name="Murat C."/>
            <person name="Sun H."/>
            <person name="Tunlid A."/>
            <person name="Henrissat B."/>
            <person name="Grigoriev I.V."/>
            <person name="Hibbett D.S."/>
            <person name="Martin F."/>
            <person name="Nordberg H.P."/>
            <person name="Cantor M.N."/>
            <person name="Hua S.X."/>
        </authorList>
    </citation>
    <scope>NUCLEOTIDE SEQUENCE [LARGE SCALE GENOMIC DNA]</scope>
    <source>
        <strain evidence="1 2">441</strain>
    </source>
</reference>
<organism evidence="1 2">
    <name type="scientific">Pisolithus microcarpus 441</name>
    <dbReference type="NCBI Taxonomy" id="765257"/>
    <lineage>
        <taxon>Eukaryota</taxon>
        <taxon>Fungi</taxon>
        <taxon>Dikarya</taxon>
        <taxon>Basidiomycota</taxon>
        <taxon>Agaricomycotina</taxon>
        <taxon>Agaricomycetes</taxon>
        <taxon>Agaricomycetidae</taxon>
        <taxon>Boletales</taxon>
        <taxon>Sclerodermatineae</taxon>
        <taxon>Pisolithaceae</taxon>
        <taxon>Pisolithus</taxon>
    </lineage>
</organism>
<evidence type="ECO:0000313" key="1">
    <source>
        <dbReference type="EMBL" id="KIK18354.1"/>
    </source>
</evidence>
<dbReference type="HOGENOM" id="CLU_2942653_0_0_1"/>
<name>A0A0C9YWM7_9AGAM</name>